<sequence length="123" mass="13579">MTAILIMSLSPNITTTKALTVTPGTSNNPTASLRMLSSIGVEVVTDKTFFFIQKIHIWPAIDRVWRPQQEQLLKDVRGKEVALAGDGRADSPGFSAKFGTYSLLDVQNNKLLNFELVQVSSRK</sequence>
<reference evidence="1 2" key="1">
    <citation type="journal article" date="2023" name="Arcadia Sci">
        <title>De novo assembly of a long-read Amblyomma americanum tick genome.</title>
        <authorList>
            <person name="Chou S."/>
            <person name="Poskanzer K.E."/>
            <person name="Rollins M."/>
            <person name="Thuy-Boun P.S."/>
        </authorList>
    </citation>
    <scope>NUCLEOTIDE SEQUENCE [LARGE SCALE GENOMIC DNA]</scope>
    <source>
        <strain evidence="1">F_SG_1</strain>
        <tissue evidence="1">Salivary glands</tissue>
    </source>
</reference>
<dbReference type="PANTHER" id="PTHR31751:SF42">
    <property type="entry name" value="PROTEIN CBG10204"/>
    <property type="match status" value="1"/>
</dbReference>
<protein>
    <submittedName>
        <fullName evidence="1">Uncharacterized protein</fullName>
    </submittedName>
</protein>
<dbReference type="PANTHER" id="PTHR31751">
    <property type="entry name" value="SI:CH211-108C17.2-RELATED-RELATED"/>
    <property type="match status" value="1"/>
</dbReference>
<accession>A0AAQ4E9Z9</accession>
<name>A0AAQ4E9Z9_AMBAM</name>
<evidence type="ECO:0000313" key="2">
    <source>
        <dbReference type="Proteomes" id="UP001321473"/>
    </source>
</evidence>
<evidence type="ECO:0000313" key="1">
    <source>
        <dbReference type="EMBL" id="KAK8771555.1"/>
    </source>
</evidence>
<organism evidence="1 2">
    <name type="scientific">Amblyomma americanum</name>
    <name type="common">Lone star tick</name>
    <dbReference type="NCBI Taxonomy" id="6943"/>
    <lineage>
        <taxon>Eukaryota</taxon>
        <taxon>Metazoa</taxon>
        <taxon>Ecdysozoa</taxon>
        <taxon>Arthropoda</taxon>
        <taxon>Chelicerata</taxon>
        <taxon>Arachnida</taxon>
        <taxon>Acari</taxon>
        <taxon>Parasitiformes</taxon>
        <taxon>Ixodida</taxon>
        <taxon>Ixodoidea</taxon>
        <taxon>Ixodidae</taxon>
        <taxon>Amblyomminae</taxon>
        <taxon>Amblyomma</taxon>
    </lineage>
</organism>
<comment type="caution">
    <text evidence="1">The sequence shown here is derived from an EMBL/GenBank/DDBJ whole genome shotgun (WGS) entry which is preliminary data.</text>
</comment>
<keyword evidence="2" id="KW-1185">Reference proteome</keyword>
<dbReference type="EMBL" id="JARKHS020019585">
    <property type="protein sequence ID" value="KAK8771555.1"/>
    <property type="molecule type" value="Genomic_DNA"/>
</dbReference>
<dbReference type="AlphaFoldDB" id="A0AAQ4E9Z9"/>
<gene>
    <name evidence="1" type="ORF">V5799_025201</name>
</gene>
<proteinExistence type="predicted"/>
<dbReference type="Proteomes" id="UP001321473">
    <property type="component" value="Unassembled WGS sequence"/>
</dbReference>